<dbReference type="GO" id="GO:0003964">
    <property type="term" value="F:RNA-directed DNA polymerase activity"/>
    <property type="evidence" value="ECO:0007669"/>
    <property type="project" value="UniProtKB-KW"/>
</dbReference>
<dbReference type="EMBL" id="BGZK01000497">
    <property type="protein sequence ID" value="GBP47176.1"/>
    <property type="molecule type" value="Genomic_DNA"/>
</dbReference>
<gene>
    <name evidence="1" type="primary">RTase</name>
    <name evidence="1" type="ORF">EVAR_38288_1</name>
</gene>
<reference evidence="1 2" key="1">
    <citation type="journal article" date="2019" name="Commun. Biol.">
        <title>The bagworm genome reveals a unique fibroin gene that provides high tensile strength.</title>
        <authorList>
            <person name="Kono N."/>
            <person name="Nakamura H."/>
            <person name="Ohtoshi R."/>
            <person name="Tomita M."/>
            <person name="Numata K."/>
            <person name="Arakawa K."/>
        </authorList>
    </citation>
    <scope>NUCLEOTIDE SEQUENCE [LARGE SCALE GENOMIC DNA]</scope>
</reference>
<dbReference type="PANTHER" id="PTHR47510">
    <property type="entry name" value="REVERSE TRANSCRIPTASE DOMAIN-CONTAINING PROTEIN"/>
    <property type="match status" value="1"/>
</dbReference>
<keyword evidence="1" id="KW-0695">RNA-directed DNA polymerase</keyword>
<accession>A0A4C1W729</accession>
<name>A0A4C1W729_EUMVA</name>
<dbReference type="OrthoDB" id="6626419at2759"/>
<dbReference type="Proteomes" id="UP000299102">
    <property type="component" value="Unassembled WGS sequence"/>
</dbReference>
<comment type="caution">
    <text evidence="1">The sequence shown here is derived from an EMBL/GenBank/DDBJ whole genome shotgun (WGS) entry which is preliminary data.</text>
</comment>
<keyword evidence="2" id="KW-1185">Reference proteome</keyword>
<dbReference type="AlphaFoldDB" id="A0A4C1W729"/>
<organism evidence="1 2">
    <name type="scientific">Eumeta variegata</name>
    <name type="common">Bagworm moth</name>
    <name type="synonym">Eumeta japonica</name>
    <dbReference type="NCBI Taxonomy" id="151549"/>
    <lineage>
        <taxon>Eukaryota</taxon>
        <taxon>Metazoa</taxon>
        <taxon>Ecdysozoa</taxon>
        <taxon>Arthropoda</taxon>
        <taxon>Hexapoda</taxon>
        <taxon>Insecta</taxon>
        <taxon>Pterygota</taxon>
        <taxon>Neoptera</taxon>
        <taxon>Endopterygota</taxon>
        <taxon>Lepidoptera</taxon>
        <taxon>Glossata</taxon>
        <taxon>Ditrysia</taxon>
        <taxon>Tineoidea</taxon>
        <taxon>Psychidae</taxon>
        <taxon>Oiketicinae</taxon>
        <taxon>Eumeta</taxon>
    </lineage>
</organism>
<keyword evidence="1" id="KW-0548">Nucleotidyltransferase</keyword>
<sequence length="166" mass="18941">MVWNCQRKIPVKFDRRSLPMDVHKLVKVKNATLRRASVYPTPEYRSQARAFQPDDIYAHVSLHVKEVKKKANLQPKDDLPPVSLDEVQIHIRKLEIRKAPGVDKISNKAIKCLLTPLIALLVAIFNACLKNCHFTMWKEAFIIDLPKPGKPRVSPLGVNQLISYAV</sequence>
<evidence type="ECO:0000313" key="2">
    <source>
        <dbReference type="Proteomes" id="UP000299102"/>
    </source>
</evidence>
<proteinExistence type="predicted"/>
<protein>
    <submittedName>
        <fullName evidence="1">Probable RNA-directed DNA polymerase from transposon BS</fullName>
    </submittedName>
</protein>
<evidence type="ECO:0000313" key="1">
    <source>
        <dbReference type="EMBL" id="GBP47176.1"/>
    </source>
</evidence>
<keyword evidence="1" id="KW-0808">Transferase</keyword>
<dbReference type="PANTHER" id="PTHR47510:SF3">
    <property type="entry name" value="ENDO_EXONUCLEASE_PHOSPHATASE DOMAIN-CONTAINING PROTEIN"/>
    <property type="match status" value="1"/>
</dbReference>